<dbReference type="PROSITE" id="PS51029">
    <property type="entry name" value="MADF"/>
    <property type="match status" value="1"/>
</dbReference>
<protein>
    <recommendedName>
        <fullName evidence="2">MADF domain-containing protein</fullName>
    </recommendedName>
</protein>
<organism evidence="3 4">
    <name type="scientific">Hymenochirus boettgeri</name>
    <name type="common">Congo dwarf clawed frog</name>
    <dbReference type="NCBI Taxonomy" id="247094"/>
    <lineage>
        <taxon>Eukaryota</taxon>
        <taxon>Metazoa</taxon>
        <taxon>Chordata</taxon>
        <taxon>Craniata</taxon>
        <taxon>Vertebrata</taxon>
        <taxon>Euteleostomi</taxon>
        <taxon>Amphibia</taxon>
        <taxon>Batrachia</taxon>
        <taxon>Anura</taxon>
        <taxon>Pipoidea</taxon>
        <taxon>Pipidae</taxon>
        <taxon>Pipinae</taxon>
        <taxon>Hymenochirus</taxon>
    </lineage>
</organism>
<feature type="region of interest" description="Disordered" evidence="1">
    <location>
        <begin position="144"/>
        <end position="185"/>
    </location>
</feature>
<sequence>MAEKYLNQVFLKEFIEVYRSFPCLWKVKSTEYANRAKRQHAYEHLINLCKRVYPQANLEFVKNKIQNIRTVFKKELNKVNASQKSGSSADDVYVPRLWYFDLLLFTVDQEVPREPLSIFHTCMTENSTQEDLLCPADDYSFSEASTSSQVDEEQPRQSQPLLQPPRLDRIRKRKGSEEPRILTENGRLRRDRDEFDAFAINVAAKMRRMDEEQRLFAELMITNTLIRGLQNRLTDPKLHCRSNQPSASTYHPLPYTSTPVPDNRFNSPPSSNPYQHPQHSQNNSHTNMYV</sequence>
<evidence type="ECO:0000256" key="1">
    <source>
        <dbReference type="SAM" id="MobiDB-lite"/>
    </source>
</evidence>
<dbReference type="PANTHER" id="PTHR21505:SF8">
    <property type="entry name" value="DPT-YFP REPRESSOR BY OVEREXPRESSION, ISOFORM D-RELATED"/>
    <property type="match status" value="1"/>
</dbReference>
<evidence type="ECO:0000313" key="4">
    <source>
        <dbReference type="Proteomes" id="UP000812440"/>
    </source>
</evidence>
<comment type="caution">
    <text evidence="3">The sequence shown here is derived from an EMBL/GenBank/DDBJ whole genome shotgun (WGS) entry which is preliminary data.</text>
</comment>
<evidence type="ECO:0000313" key="3">
    <source>
        <dbReference type="EMBL" id="KAG8431585.1"/>
    </source>
</evidence>
<feature type="domain" description="MADF" evidence="2">
    <location>
        <begin position="13"/>
        <end position="111"/>
    </location>
</feature>
<reference evidence="3" key="1">
    <citation type="thesis" date="2020" institute="ProQuest LLC" country="789 East Eisenhower Parkway, Ann Arbor, MI, USA">
        <title>Comparative Genomics and Chromosome Evolution.</title>
        <authorList>
            <person name="Mudd A.B."/>
        </authorList>
    </citation>
    <scope>NUCLEOTIDE SEQUENCE</scope>
    <source>
        <strain evidence="3">Female2</strain>
        <tissue evidence="3">Blood</tissue>
    </source>
</reference>
<feature type="compositionally biased region" description="Basic and acidic residues" evidence="1">
    <location>
        <begin position="175"/>
        <end position="185"/>
    </location>
</feature>
<feature type="compositionally biased region" description="Polar residues" evidence="1">
    <location>
        <begin position="241"/>
        <end position="290"/>
    </location>
</feature>
<dbReference type="InterPro" id="IPR006578">
    <property type="entry name" value="MADF-dom"/>
</dbReference>
<accession>A0A8T2IF42</accession>
<dbReference type="EMBL" id="JAACNH010000130">
    <property type="protein sequence ID" value="KAG8431585.1"/>
    <property type="molecule type" value="Genomic_DNA"/>
</dbReference>
<keyword evidence="4" id="KW-1185">Reference proteome</keyword>
<dbReference type="SMART" id="SM00595">
    <property type="entry name" value="MADF"/>
    <property type="match status" value="1"/>
</dbReference>
<name>A0A8T2IF42_9PIPI</name>
<dbReference type="PANTHER" id="PTHR21505">
    <property type="entry name" value="MADF DOMAIN-CONTAINING PROTEIN-RELATED"/>
    <property type="match status" value="1"/>
</dbReference>
<feature type="region of interest" description="Disordered" evidence="1">
    <location>
        <begin position="236"/>
        <end position="290"/>
    </location>
</feature>
<proteinExistence type="predicted"/>
<gene>
    <name evidence="3" type="ORF">GDO86_018089</name>
</gene>
<dbReference type="AlphaFoldDB" id="A0A8T2IF42"/>
<dbReference type="OrthoDB" id="9909040at2759"/>
<evidence type="ECO:0000259" key="2">
    <source>
        <dbReference type="PROSITE" id="PS51029"/>
    </source>
</evidence>
<feature type="compositionally biased region" description="Low complexity" evidence="1">
    <location>
        <begin position="156"/>
        <end position="165"/>
    </location>
</feature>
<dbReference type="Pfam" id="PF10545">
    <property type="entry name" value="MADF_DNA_bdg"/>
    <property type="match status" value="1"/>
</dbReference>
<dbReference type="Proteomes" id="UP000812440">
    <property type="component" value="Unassembled WGS sequence"/>
</dbReference>